<feature type="compositionally biased region" description="Polar residues" evidence="1">
    <location>
        <begin position="109"/>
        <end position="121"/>
    </location>
</feature>
<dbReference type="EMBL" id="JAGINT010000001">
    <property type="protein sequence ID" value="MBP2351258.1"/>
    <property type="molecule type" value="Genomic_DNA"/>
</dbReference>
<keyword evidence="3" id="KW-1185">Reference proteome</keyword>
<gene>
    <name evidence="2" type="ORF">JOF29_002341</name>
</gene>
<accession>A0ABS4UHY3</accession>
<proteinExistence type="predicted"/>
<reference evidence="2 3" key="1">
    <citation type="submission" date="2021-03" db="EMBL/GenBank/DDBJ databases">
        <title>Sequencing the genomes of 1000 actinobacteria strains.</title>
        <authorList>
            <person name="Klenk H.-P."/>
        </authorList>
    </citation>
    <scope>NUCLEOTIDE SEQUENCE [LARGE SCALE GENOMIC DNA]</scope>
    <source>
        <strain evidence="2 3">DSM 18824</strain>
    </source>
</reference>
<evidence type="ECO:0000256" key="1">
    <source>
        <dbReference type="SAM" id="MobiDB-lite"/>
    </source>
</evidence>
<dbReference type="Proteomes" id="UP000755585">
    <property type="component" value="Unassembled WGS sequence"/>
</dbReference>
<protein>
    <submittedName>
        <fullName evidence="2">Uncharacterized protein</fullName>
    </submittedName>
</protein>
<feature type="region of interest" description="Disordered" evidence="1">
    <location>
        <begin position="109"/>
        <end position="234"/>
    </location>
</feature>
<evidence type="ECO:0000313" key="3">
    <source>
        <dbReference type="Proteomes" id="UP000755585"/>
    </source>
</evidence>
<organism evidence="2 3">
    <name type="scientific">Kribbella aluminosa</name>
    <dbReference type="NCBI Taxonomy" id="416017"/>
    <lineage>
        <taxon>Bacteria</taxon>
        <taxon>Bacillati</taxon>
        <taxon>Actinomycetota</taxon>
        <taxon>Actinomycetes</taxon>
        <taxon>Propionibacteriales</taxon>
        <taxon>Kribbellaceae</taxon>
        <taxon>Kribbella</taxon>
    </lineage>
</organism>
<feature type="compositionally biased region" description="Low complexity" evidence="1">
    <location>
        <begin position="142"/>
        <end position="161"/>
    </location>
</feature>
<dbReference type="RefSeq" id="WP_209694189.1">
    <property type="nucleotide sequence ID" value="NZ_JAGINT010000001.1"/>
</dbReference>
<comment type="caution">
    <text evidence="2">The sequence shown here is derived from an EMBL/GenBank/DDBJ whole genome shotgun (WGS) entry which is preliminary data.</text>
</comment>
<name>A0ABS4UHY3_9ACTN</name>
<sequence length="234" mass="25101">MGTLANRAIDQPVVMRWDAIADEIVRNRLGDVVPQDPAHEQAARAELINAMVRPDWATVDEAQPIVGHDIAQSMTQSLDEATERIREHYAQSPNEPYPAKTPNFEIARQQSQALQGPQNRTRTADADLTNYPPPAPGTRVDAPAPIQPAATAAQRQTAGPTVTSRRQERVGRGGAEQGAAGEAMRFLDGQTAAAYATHQKPSLGDGARGAGSESGQNVHREAPDRGNTPTDRGH</sequence>
<evidence type="ECO:0000313" key="2">
    <source>
        <dbReference type="EMBL" id="MBP2351258.1"/>
    </source>
</evidence>